<sequence length="142" mass="16334">MEADIANLNLDDEEEASIPCEGDLHKEDKDNQFCLVGKVLTNCVIHFPSLKRTLDYLWHSIGGIIISNLEDKRYLFRFFYEVDIKRGLDVHNLSYGAISKGLARKLRDIIGQRVLQLHRKRVSTKVENQSVDVTRACGLTMW</sequence>
<reference evidence="2 3" key="1">
    <citation type="journal article" date="2021" name="Plant Biotechnol. J.">
        <title>Multi-omics assisted identification of the key and species-specific regulatory components of drought-tolerant mechanisms in Gossypium stocksii.</title>
        <authorList>
            <person name="Yu D."/>
            <person name="Ke L."/>
            <person name="Zhang D."/>
            <person name="Wu Y."/>
            <person name="Sun Y."/>
            <person name="Mei J."/>
            <person name="Sun J."/>
            <person name="Sun Y."/>
        </authorList>
    </citation>
    <scope>NUCLEOTIDE SEQUENCE [LARGE SCALE GENOMIC DNA]</scope>
    <source>
        <strain evidence="3">cv. E1</strain>
        <tissue evidence="2">Leaf</tissue>
    </source>
</reference>
<keyword evidence="3" id="KW-1185">Reference proteome</keyword>
<name>A0A9D3ZMH8_9ROSI</name>
<evidence type="ECO:0000313" key="3">
    <source>
        <dbReference type="Proteomes" id="UP000828251"/>
    </source>
</evidence>
<comment type="caution">
    <text evidence="2">The sequence shown here is derived from an EMBL/GenBank/DDBJ whole genome shotgun (WGS) entry which is preliminary data.</text>
</comment>
<dbReference type="Pfam" id="PF14111">
    <property type="entry name" value="DUF4283"/>
    <property type="match status" value="1"/>
</dbReference>
<proteinExistence type="predicted"/>
<dbReference type="OrthoDB" id="998361at2759"/>
<gene>
    <name evidence="2" type="ORF">J1N35_038293</name>
</gene>
<feature type="domain" description="DUF4283" evidence="1">
    <location>
        <begin position="29"/>
        <end position="88"/>
    </location>
</feature>
<dbReference type="InterPro" id="IPR025558">
    <property type="entry name" value="DUF4283"/>
</dbReference>
<dbReference type="EMBL" id="JAIQCV010000011">
    <property type="protein sequence ID" value="KAH1047509.1"/>
    <property type="molecule type" value="Genomic_DNA"/>
</dbReference>
<evidence type="ECO:0000259" key="1">
    <source>
        <dbReference type="Pfam" id="PF14111"/>
    </source>
</evidence>
<dbReference type="AlphaFoldDB" id="A0A9D3ZMH8"/>
<protein>
    <recommendedName>
        <fullName evidence="1">DUF4283 domain-containing protein</fullName>
    </recommendedName>
</protein>
<accession>A0A9D3ZMH8</accession>
<organism evidence="2 3">
    <name type="scientific">Gossypium stocksii</name>
    <dbReference type="NCBI Taxonomy" id="47602"/>
    <lineage>
        <taxon>Eukaryota</taxon>
        <taxon>Viridiplantae</taxon>
        <taxon>Streptophyta</taxon>
        <taxon>Embryophyta</taxon>
        <taxon>Tracheophyta</taxon>
        <taxon>Spermatophyta</taxon>
        <taxon>Magnoliopsida</taxon>
        <taxon>eudicotyledons</taxon>
        <taxon>Gunneridae</taxon>
        <taxon>Pentapetalae</taxon>
        <taxon>rosids</taxon>
        <taxon>malvids</taxon>
        <taxon>Malvales</taxon>
        <taxon>Malvaceae</taxon>
        <taxon>Malvoideae</taxon>
        <taxon>Gossypium</taxon>
    </lineage>
</organism>
<evidence type="ECO:0000313" key="2">
    <source>
        <dbReference type="EMBL" id="KAH1047509.1"/>
    </source>
</evidence>
<dbReference type="Proteomes" id="UP000828251">
    <property type="component" value="Unassembled WGS sequence"/>
</dbReference>